<keyword evidence="4" id="KW-0285">Flavoprotein</keyword>
<dbReference type="PRINTS" id="PR00469">
    <property type="entry name" value="PNDRDTASEII"/>
</dbReference>
<evidence type="ECO:0000256" key="2">
    <source>
        <dbReference type="ARBA" id="ARBA00001966"/>
    </source>
</evidence>
<evidence type="ECO:0000256" key="5">
    <source>
        <dbReference type="ARBA" id="ARBA00022643"/>
    </source>
</evidence>
<feature type="domain" description="FAD/NAD(P)-binding" evidence="11">
    <location>
        <begin position="475"/>
        <end position="624"/>
    </location>
</feature>
<keyword evidence="5" id="KW-0288">FMN</keyword>
<evidence type="ECO:0000256" key="3">
    <source>
        <dbReference type="ARBA" id="ARBA00011048"/>
    </source>
</evidence>
<dbReference type="PANTHER" id="PTHR42917">
    <property type="entry name" value="2,4-DIENOYL-COA REDUCTASE"/>
    <property type="match status" value="1"/>
</dbReference>
<dbReference type="GeneID" id="95361091"/>
<dbReference type="EMBL" id="ACVN02000030">
    <property type="protein sequence ID" value="ERK62436.1"/>
    <property type="molecule type" value="Genomic_DNA"/>
</dbReference>
<evidence type="ECO:0000259" key="10">
    <source>
        <dbReference type="Pfam" id="PF00724"/>
    </source>
</evidence>
<dbReference type="InterPro" id="IPR036188">
    <property type="entry name" value="FAD/NAD-bd_sf"/>
</dbReference>
<evidence type="ECO:0000256" key="7">
    <source>
        <dbReference type="ARBA" id="ARBA00023002"/>
    </source>
</evidence>
<dbReference type="GO" id="GO:0016491">
    <property type="term" value="F:oxidoreductase activity"/>
    <property type="evidence" value="ECO:0007669"/>
    <property type="project" value="UniProtKB-KW"/>
</dbReference>
<evidence type="ECO:0000259" key="11">
    <source>
        <dbReference type="Pfam" id="PF07992"/>
    </source>
</evidence>
<feature type="domain" description="NADH:flavin oxidoreductase/NADH oxidase N-terminal" evidence="10">
    <location>
        <begin position="14"/>
        <end position="345"/>
    </location>
</feature>
<keyword evidence="13" id="KW-1185">Reference proteome</keyword>
<dbReference type="PANTHER" id="PTHR42917:SF2">
    <property type="entry name" value="2,4-DIENOYL-COA REDUCTASE [(2E)-ENOYL-COA-PRODUCING]"/>
    <property type="match status" value="1"/>
</dbReference>
<dbReference type="Pfam" id="PF07992">
    <property type="entry name" value="Pyr_redox_2"/>
    <property type="match status" value="2"/>
</dbReference>
<dbReference type="OrthoDB" id="3169239at2"/>
<accession>U2R0V2</accession>
<keyword evidence="8" id="KW-0408">Iron</keyword>
<dbReference type="InterPro" id="IPR001155">
    <property type="entry name" value="OxRdtase_FMN_N"/>
</dbReference>
<dbReference type="InterPro" id="IPR023753">
    <property type="entry name" value="FAD/NAD-binding_dom"/>
</dbReference>
<dbReference type="CDD" id="cd02803">
    <property type="entry name" value="OYE_like_FMN_family"/>
    <property type="match status" value="1"/>
</dbReference>
<evidence type="ECO:0000256" key="1">
    <source>
        <dbReference type="ARBA" id="ARBA00001917"/>
    </source>
</evidence>
<comment type="caution">
    <text evidence="12">The sequence shown here is derived from an EMBL/GenBank/DDBJ whole genome shotgun (WGS) entry which is preliminary data.</text>
</comment>
<evidence type="ECO:0000256" key="4">
    <source>
        <dbReference type="ARBA" id="ARBA00022630"/>
    </source>
</evidence>
<dbReference type="GO" id="GO:0010181">
    <property type="term" value="F:FMN binding"/>
    <property type="evidence" value="ECO:0007669"/>
    <property type="project" value="InterPro"/>
</dbReference>
<evidence type="ECO:0000256" key="6">
    <source>
        <dbReference type="ARBA" id="ARBA00022723"/>
    </source>
</evidence>
<evidence type="ECO:0000256" key="8">
    <source>
        <dbReference type="ARBA" id="ARBA00023004"/>
    </source>
</evidence>
<dbReference type="Gene3D" id="3.20.20.70">
    <property type="entry name" value="Aldolase class I"/>
    <property type="match status" value="1"/>
</dbReference>
<dbReference type="PRINTS" id="PR00368">
    <property type="entry name" value="FADPNR"/>
</dbReference>
<evidence type="ECO:0000313" key="12">
    <source>
        <dbReference type="EMBL" id="ERK62436.1"/>
    </source>
</evidence>
<gene>
    <name evidence="12" type="ORF">HMPREF0682_2925</name>
</gene>
<reference evidence="12" key="1">
    <citation type="submission" date="2013-08" db="EMBL/GenBank/DDBJ databases">
        <authorList>
            <person name="Durkin A.S."/>
            <person name="Haft D.R."/>
            <person name="McCorrison J."/>
            <person name="Torralba M."/>
            <person name="Gillis M."/>
            <person name="Haft D.H."/>
            <person name="Methe B."/>
            <person name="Sutton G."/>
            <person name="Nelson K.E."/>
        </authorList>
    </citation>
    <scope>NUCLEOTIDE SEQUENCE [LARGE SCALE GENOMIC DNA]</scope>
    <source>
        <strain evidence="12">F0233</strain>
    </source>
</reference>
<dbReference type="GO" id="GO:0046872">
    <property type="term" value="F:metal ion binding"/>
    <property type="evidence" value="ECO:0007669"/>
    <property type="project" value="UniProtKB-KW"/>
</dbReference>
<keyword evidence="7" id="KW-0560">Oxidoreductase</keyword>
<organism evidence="12 13">
    <name type="scientific">Propionibacterium acidifaciens F0233</name>
    <dbReference type="NCBI Taxonomy" id="553198"/>
    <lineage>
        <taxon>Bacteria</taxon>
        <taxon>Bacillati</taxon>
        <taxon>Actinomycetota</taxon>
        <taxon>Actinomycetes</taxon>
        <taxon>Propionibacteriales</taxon>
        <taxon>Propionibacteriaceae</taxon>
        <taxon>Propionibacterium</taxon>
    </lineage>
</organism>
<comment type="cofactor">
    <cofactor evidence="1">
        <name>FMN</name>
        <dbReference type="ChEBI" id="CHEBI:58210"/>
    </cofactor>
</comment>
<dbReference type="AlphaFoldDB" id="U2R0V2"/>
<evidence type="ECO:0000313" key="13">
    <source>
        <dbReference type="Proteomes" id="UP000017052"/>
    </source>
</evidence>
<protein>
    <submittedName>
        <fullName evidence="12">NADH oxidase</fullName>
    </submittedName>
</protein>
<name>U2R0V2_9ACTN</name>
<sequence>MTISYAQTTTTTQILQPLTVRGMTIPNRIVMPPMGTNFATAGGELSDEHMAYYRERARGGTGLIIMENVCVDHPTGSNGYTQLRLDNDHCLPRMFAFTEMMHRCGSMAGVQINHAGASADPALTGAATLSSSDVPSKPGGHAPTPMTLEQIGHVVECFGRTARRAQRAGFDMVEVHGGHSYLLNQFLSPLYNHRTDEYGGSPRNRARLLVEVLREVRSQVGERFPISVRLSADELLDGGNRLEDTLALAAHCDEYVDIWNVSAAENPNLQYQIDMARLPDGWRSTMARAFREEFGKPTITSGNVRDPQAAERIIADGDADLVAIGRGLIADPWWVRKVREGRPEEILHCISCNIGCADHRIRQGRPIRCTINPSILDNESYRATKVSVPTRVVVVGGGPAGLEAASSAAEVGCAVTLLERGEQPGGSVRHAARLPAKWRIAKYLDESVLRARRAGVDIRTGQSGEPDRVLAEHPDLVVNATGGLPVAPPITGLREHLDRPGSTVSSIIGFASRIDEVARWRGRRAVVVGAGAVGLDVMEHLVDHDVQVVLVERLPAIGNDLDMVTRLQMLEVLERGDVDVRVSTSLAEVREEGVVVRPADGEPEFIEMVHGVICLGMRPVTSGLPELIERCTGVGVPVMNIGDSVRPRKIIDAVREGRGVLKALNELGRRAEA</sequence>
<keyword evidence="6" id="KW-0479">Metal-binding</keyword>
<dbReference type="Gene3D" id="3.50.50.60">
    <property type="entry name" value="FAD/NAD(P)-binding domain"/>
    <property type="match status" value="1"/>
</dbReference>
<dbReference type="SUPFAM" id="SSF51905">
    <property type="entry name" value="FAD/NAD(P)-binding domain"/>
    <property type="match status" value="1"/>
</dbReference>
<dbReference type="Proteomes" id="UP000017052">
    <property type="component" value="Unassembled WGS sequence"/>
</dbReference>
<dbReference type="InterPro" id="IPR051793">
    <property type="entry name" value="NADH:flavin_oxidoreductase"/>
</dbReference>
<comment type="similarity">
    <text evidence="3">In the N-terminal section; belongs to the NADH:flavin oxidoreductase/NADH oxidase family.</text>
</comment>
<dbReference type="SUPFAM" id="SSF51395">
    <property type="entry name" value="FMN-linked oxidoreductases"/>
    <property type="match status" value="1"/>
</dbReference>
<dbReference type="GO" id="GO:0051536">
    <property type="term" value="F:iron-sulfur cluster binding"/>
    <property type="evidence" value="ECO:0007669"/>
    <property type="project" value="UniProtKB-KW"/>
</dbReference>
<proteinExistence type="inferred from homology"/>
<evidence type="ECO:0000256" key="9">
    <source>
        <dbReference type="ARBA" id="ARBA00023014"/>
    </source>
</evidence>
<dbReference type="Pfam" id="PF00724">
    <property type="entry name" value="Oxidored_FMN"/>
    <property type="match status" value="1"/>
</dbReference>
<feature type="domain" description="FAD/NAD(P)-binding" evidence="11">
    <location>
        <begin position="384"/>
        <end position="425"/>
    </location>
</feature>
<dbReference type="RefSeq" id="WP_021796315.1">
    <property type="nucleotide sequence ID" value="NZ_ACVN02000030.1"/>
</dbReference>
<dbReference type="InterPro" id="IPR013785">
    <property type="entry name" value="Aldolase_TIM"/>
</dbReference>
<comment type="cofactor">
    <cofactor evidence="2">
        <name>[4Fe-4S] cluster</name>
        <dbReference type="ChEBI" id="CHEBI:49883"/>
    </cofactor>
</comment>
<dbReference type="Gene3D" id="3.40.50.720">
    <property type="entry name" value="NAD(P)-binding Rossmann-like Domain"/>
    <property type="match status" value="1"/>
</dbReference>
<keyword evidence="9" id="KW-0411">Iron-sulfur</keyword>